<evidence type="ECO:0000313" key="4">
    <source>
        <dbReference type="Proteomes" id="UP001388673"/>
    </source>
</evidence>
<protein>
    <recommendedName>
        <fullName evidence="2">Class II aldolase/adducin N-terminal domain-containing protein</fullName>
    </recommendedName>
</protein>
<evidence type="ECO:0000259" key="2">
    <source>
        <dbReference type="SMART" id="SM01007"/>
    </source>
</evidence>
<feature type="compositionally biased region" description="Low complexity" evidence="1">
    <location>
        <begin position="1"/>
        <end position="18"/>
    </location>
</feature>
<dbReference type="GO" id="GO:0005856">
    <property type="term" value="C:cytoskeleton"/>
    <property type="evidence" value="ECO:0007669"/>
    <property type="project" value="TreeGrafter"/>
</dbReference>
<dbReference type="Proteomes" id="UP001388673">
    <property type="component" value="Unassembled WGS sequence"/>
</dbReference>
<name>A0AAW0YI88_9TREE</name>
<comment type="caution">
    <text evidence="3">The sequence shown here is derived from an EMBL/GenBank/DDBJ whole genome shotgun (WGS) entry which is preliminary data.</text>
</comment>
<dbReference type="SUPFAM" id="SSF53639">
    <property type="entry name" value="AraD/HMP-PK domain-like"/>
    <property type="match status" value="1"/>
</dbReference>
<dbReference type="InterPro" id="IPR036409">
    <property type="entry name" value="Aldolase_II/adducin_N_sf"/>
</dbReference>
<evidence type="ECO:0000256" key="1">
    <source>
        <dbReference type="SAM" id="MobiDB-lite"/>
    </source>
</evidence>
<dbReference type="SMART" id="SM01007">
    <property type="entry name" value="Aldolase_II"/>
    <property type="match status" value="1"/>
</dbReference>
<evidence type="ECO:0000313" key="3">
    <source>
        <dbReference type="EMBL" id="KAK8849374.1"/>
    </source>
</evidence>
<dbReference type="InterPro" id="IPR051017">
    <property type="entry name" value="Aldolase-II_Adducin_sf"/>
</dbReference>
<dbReference type="GO" id="GO:0051015">
    <property type="term" value="F:actin filament binding"/>
    <property type="evidence" value="ECO:0007669"/>
    <property type="project" value="TreeGrafter"/>
</dbReference>
<gene>
    <name evidence="3" type="ORF">IAR55_004706</name>
</gene>
<dbReference type="Pfam" id="PF00596">
    <property type="entry name" value="Aldolase_II"/>
    <property type="match status" value="1"/>
</dbReference>
<dbReference type="GeneID" id="92181964"/>
<dbReference type="InterPro" id="IPR001303">
    <property type="entry name" value="Aldolase_II/adducin_N"/>
</dbReference>
<feature type="domain" description="Class II aldolase/adducin N-terminal" evidence="2">
    <location>
        <begin position="77"/>
        <end position="263"/>
    </location>
</feature>
<organism evidence="3 4">
    <name type="scientific">Kwoniella newhampshirensis</name>
    <dbReference type="NCBI Taxonomy" id="1651941"/>
    <lineage>
        <taxon>Eukaryota</taxon>
        <taxon>Fungi</taxon>
        <taxon>Dikarya</taxon>
        <taxon>Basidiomycota</taxon>
        <taxon>Agaricomycotina</taxon>
        <taxon>Tremellomycetes</taxon>
        <taxon>Tremellales</taxon>
        <taxon>Cryptococcaceae</taxon>
        <taxon>Kwoniella</taxon>
    </lineage>
</organism>
<dbReference type="RefSeq" id="XP_066801262.1">
    <property type="nucleotide sequence ID" value="XM_066947803.1"/>
</dbReference>
<accession>A0AAW0YI88</accession>
<dbReference type="EMBL" id="JBCAWK010000009">
    <property type="protein sequence ID" value="KAK8849374.1"/>
    <property type="molecule type" value="Genomic_DNA"/>
</dbReference>
<sequence>MSPSTTTTATAQASSNAAGILKLRPSSPSIEPSPATSGFPITTDIKSSPFHDVQVGPSRVVMPVFASLEEERTYRKEHLALVFRILHRFKLAEGIAGHCSVRDPIQPDTFWVNPQGKSFALMKQSDLVRCAVDDGRMVEGRAPTDASASSIHSQLYKSLGRGPTGIESIVHVHGPYTKAFSSLGRTLDMISQDACAYHDEQVLVPFGGAVFDNKEGERIASMVGADKKIAILQNHGIIALGRLSIDEAAWWQINFEMCCQAQLLADAARRPTDQLVTAGPDEIASTKQEMGSPEMGWFSLAAYVEEEEYHSQGAHKR</sequence>
<dbReference type="KEGG" id="kne:92181964"/>
<dbReference type="AlphaFoldDB" id="A0AAW0YI88"/>
<feature type="compositionally biased region" description="Polar residues" evidence="1">
    <location>
        <begin position="26"/>
        <end position="42"/>
    </location>
</feature>
<feature type="region of interest" description="Disordered" evidence="1">
    <location>
        <begin position="1"/>
        <end position="42"/>
    </location>
</feature>
<keyword evidence="4" id="KW-1185">Reference proteome</keyword>
<dbReference type="Gene3D" id="3.40.225.10">
    <property type="entry name" value="Class II aldolase/adducin N-terminal domain"/>
    <property type="match status" value="1"/>
</dbReference>
<dbReference type="PANTHER" id="PTHR10672">
    <property type="entry name" value="ADDUCIN"/>
    <property type="match status" value="1"/>
</dbReference>
<reference evidence="3 4" key="1">
    <citation type="journal article" date="2024" name="bioRxiv">
        <title>Comparative genomics of Cryptococcus and Kwoniella reveals pathogenesis evolution and contrasting karyotype dynamics via intercentromeric recombination or chromosome fusion.</title>
        <authorList>
            <person name="Coelho M.A."/>
            <person name="David-Palma M."/>
            <person name="Shea T."/>
            <person name="Bowers K."/>
            <person name="McGinley-Smith S."/>
            <person name="Mohammad A.W."/>
            <person name="Gnirke A."/>
            <person name="Yurkov A.M."/>
            <person name="Nowrousian M."/>
            <person name="Sun S."/>
            <person name="Cuomo C.A."/>
            <person name="Heitman J."/>
        </authorList>
    </citation>
    <scope>NUCLEOTIDE SEQUENCE [LARGE SCALE GENOMIC DNA]</scope>
    <source>
        <strain evidence="3 4">CBS 13917</strain>
    </source>
</reference>
<proteinExistence type="predicted"/>
<dbReference type="PANTHER" id="PTHR10672:SF39">
    <property type="entry name" value="CLASS II ALDOLASE_ADDUCIN N-TERMINAL DOMAIN-CONTAINING PROTEIN"/>
    <property type="match status" value="1"/>
</dbReference>